<dbReference type="EMBL" id="HACG01007877">
    <property type="protein sequence ID" value="CEK54742.1"/>
    <property type="molecule type" value="Transcribed_RNA"/>
</dbReference>
<organism evidence="2">
    <name type="scientific">Arion vulgaris</name>
    <dbReference type="NCBI Taxonomy" id="1028688"/>
    <lineage>
        <taxon>Eukaryota</taxon>
        <taxon>Metazoa</taxon>
        <taxon>Spiralia</taxon>
        <taxon>Lophotrochozoa</taxon>
        <taxon>Mollusca</taxon>
        <taxon>Gastropoda</taxon>
        <taxon>Heterobranchia</taxon>
        <taxon>Euthyneura</taxon>
        <taxon>Panpulmonata</taxon>
        <taxon>Eupulmonata</taxon>
        <taxon>Stylommatophora</taxon>
        <taxon>Helicina</taxon>
        <taxon>Arionoidea</taxon>
        <taxon>Arionidae</taxon>
        <taxon>Arion</taxon>
    </lineage>
</organism>
<feature type="non-terminal residue" evidence="2">
    <location>
        <position position="124"/>
    </location>
</feature>
<gene>
    <name evidence="2" type="primary">ORF23541</name>
</gene>
<feature type="region of interest" description="Disordered" evidence="1">
    <location>
        <begin position="103"/>
        <end position="124"/>
    </location>
</feature>
<protein>
    <submittedName>
        <fullName evidence="2">Uncharacterized protein</fullName>
    </submittedName>
</protein>
<accession>A0A0B6YEU3</accession>
<name>A0A0B6YEU3_9EUPU</name>
<reference evidence="2" key="1">
    <citation type="submission" date="2014-12" db="EMBL/GenBank/DDBJ databases">
        <title>Insight into the proteome of Arion vulgaris.</title>
        <authorList>
            <person name="Aradska J."/>
            <person name="Bulat T."/>
            <person name="Smidak R."/>
            <person name="Sarate P."/>
            <person name="Gangsoo J."/>
            <person name="Sialana F."/>
            <person name="Bilban M."/>
            <person name="Lubec G."/>
        </authorList>
    </citation>
    <scope>NUCLEOTIDE SEQUENCE</scope>
    <source>
        <tissue evidence="2">Skin</tissue>
    </source>
</reference>
<evidence type="ECO:0000256" key="1">
    <source>
        <dbReference type="SAM" id="MobiDB-lite"/>
    </source>
</evidence>
<sequence length="124" mass="13717">FDTSSLITCQNTTESSCEKLSATSKEDTINLTTSVSIAHFSNEKNLHITDSSEPIRKSAKNRTENEIVIVLDDNSLDQSSAQDFSFHLQDSFTLHPSELPVCQEKSSSIKNPSTCNTEKDCKSQ</sequence>
<feature type="non-terminal residue" evidence="2">
    <location>
        <position position="1"/>
    </location>
</feature>
<evidence type="ECO:0000313" key="2">
    <source>
        <dbReference type="EMBL" id="CEK54742.1"/>
    </source>
</evidence>
<dbReference type="AlphaFoldDB" id="A0A0B6YEU3"/>
<proteinExistence type="predicted"/>
<feature type="compositionally biased region" description="Polar residues" evidence="1">
    <location>
        <begin position="104"/>
        <end position="116"/>
    </location>
</feature>